<evidence type="ECO:0000256" key="3">
    <source>
        <dbReference type="ARBA" id="ARBA00022737"/>
    </source>
</evidence>
<dbReference type="PROSITE" id="PS50004">
    <property type="entry name" value="C2"/>
    <property type="match status" value="1"/>
</dbReference>
<feature type="domain" description="C2" evidence="6">
    <location>
        <begin position="1"/>
        <end position="93"/>
    </location>
</feature>
<evidence type="ECO:0000256" key="5">
    <source>
        <dbReference type="ARBA" id="ARBA00023136"/>
    </source>
</evidence>
<dbReference type="Pfam" id="PF00168">
    <property type="entry name" value="C2"/>
    <property type="match status" value="1"/>
</dbReference>
<feature type="non-terminal residue" evidence="8">
    <location>
        <position position="1"/>
    </location>
</feature>
<dbReference type="Gene3D" id="2.60.40.150">
    <property type="entry name" value="C2 domain"/>
    <property type="match status" value="1"/>
</dbReference>
<reference evidence="8" key="1">
    <citation type="submission" date="2025-08" db="UniProtKB">
        <authorList>
            <consortium name="RefSeq"/>
        </authorList>
    </citation>
    <scope>IDENTIFICATION</scope>
    <source>
        <tissue evidence="8">Muscle</tissue>
    </source>
</reference>
<dbReference type="InterPro" id="IPR037724">
    <property type="entry name" value="C2E_Ferlin"/>
</dbReference>
<comment type="subcellular location">
    <subcellularLocation>
        <location evidence="1">Membrane</location>
        <topology evidence="1">Single-pass membrane protein</topology>
    </subcellularLocation>
</comment>
<feature type="non-terminal residue" evidence="8">
    <location>
        <position position="198"/>
    </location>
</feature>
<sequence>ASDLHPADLNGKADPYIVINLGSKRTSDKENYISKQLNPIFGKCFEFEATFPQNSLLTVQIFDWDLLGSDDLIGETKIDLENRFYSRHRATCGIAQRYETSGPNQWRDPMKPTQILTKLCKDNRLDGPHFMHNRITIGNQVFTFRVENEDEGTRVSEEHTALAVLHRWDQIVKIGYKLVEEHVETRPLYHPDKPGIEQ</sequence>
<keyword evidence="3" id="KW-0677">Repeat</keyword>
<evidence type="ECO:0000313" key="7">
    <source>
        <dbReference type="Proteomes" id="UP000694941"/>
    </source>
</evidence>
<proteinExistence type="predicted"/>
<keyword evidence="7" id="KW-1185">Reference proteome</keyword>
<protein>
    <submittedName>
        <fullName evidence="8">Otoferlin-like</fullName>
    </submittedName>
</protein>
<dbReference type="PRINTS" id="PR00360">
    <property type="entry name" value="C2DOMAIN"/>
</dbReference>
<evidence type="ECO:0000313" key="8">
    <source>
        <dbReference type="RefSeq" id="XP_013793298.1"/>
    </source>
</evidence>
<accession>A0ABM1C305</accession>
<dbReference type="InterPro" id="IPR000008">
    <property type="entry name" value="C2_dom"/>
</dbReference>
<keyword evidence="2" id="KW-0812">Transmembrane</keyword>
<keyword evidence="5" id="KW-0472">Membrane</keyword>
<dbReference type="InterPro" id="IPR055072">
    <property type="entry name" value="Ferlin_DSRM"/>
</dbReference>
<dbReference type="PANTHER" id="PTHR12546">
    <property type="entry name" value="FER-1-LIKE"/>
    <property type="match status" value="1"/>
</dbReference>
<name>A0ABM1C305_LIMPO</name>
<dbReference type="Proteomes" id="UP000694941">
    <property type="component" value="Unplaced"/>
</dbReference>
<evidence type="ECO:0000259" key="6">
    <source>
        <dbReference type="PROSITE" id="PS50004"/>
    </source>
</evidence>
<dbReference type="RefSeq" id="XP_013793298.1">
    <property type="nucleotide sequence ID" value="XM_013937844.1"/>
</dbReference>
<evidence type="ECO:0000256" key="1">
    <source>
        <dbReference type="ARBA" id="ARBA00004167"/>
    </source>
</evidence>
<evidence type="ECO:0000256" key="2">
    <source>
        <dbReference type="ARBA" id="ARBA00022692"/>
    </source>
</evidence>
<dbReference type="CDD" id="cd04037">
    <property type="entry name" value="C2E_Ferlin"/>
    <property type="match status" value="1"/>
</dbReference>
<organism evidence="7 8">
    <name type="scientific">Limulus polyphemus</name>
    <name type="common">Atlantic horseshoe crab</name>
    <dbReference type="NCBI Taxonomy" id="6850"/>
    <lineage>
        <taxon>Eukaryota</taxon>
        <taxon>Metazoa</taxon>
        <taxon>Ecdysozoa</taxon>
        <taxon>Arthropoda</taxon>
        <taxon>Chelicerata</taxon>
        <taxon>Merostomata</taxon>
        <taxon>Xiphosura</taxon>
        <taxon>Limulidae</taxon>
        <taxon>Limulus</taxon>
    </lineage>
</organism>
<dbReference type="SUPFAM" id="SSF49562">
    <property type="entry name" value="C2 domain (Calcium/lipid-binding domain, CaLB)"/>
    <property type="match status" value="1"/>
</dbReference>
<dbReference type="InterPro" id="IPR035892">
    <property type="entry name" value="C2_domain_sf"/>
</dbReference>
<dbReference type="Pfam" id="PF22901">
    <property type="entry name" value="dsrm_Ferlin"/>
    <property type="match status" value="1"/>
</dbReference>
<evidence type="ECO:0000256" key="4">
    <source>
        <dbReference type="ARBA" id="ARBA00022989"/>
    </source>
</evidence>
<dbReference type="GeneID" id="106477255"/>
<gene>
    <name evidence="8" type="primary">LOC106477255</name>
</gene>
<dbReference type="SMART" id="SM00239">
    <property type="entry name" value="C2"/>
    <property type="match status" value="1"/>
</dbReference>
<dbReference type="InterPro" id="IPR037721">
    <property type="entry name" value="Ferlin"/>
</dbReference>
<keyword evidence="4" id="KW-1133">Transmembrane helix</keyword>
<dbReference type="PANTHER" id="PTHR12546:SF60">
    <property type="entry name" value="MISFIRE, ISOFORM F"/>
    <property type="match status" value="1"/>
</dbReference>